<comment type="cofactor">
    <cofactor evidence="1 7">
        <name>heme</name>
        <dbReference type="ChEBI" id="CHEBI:30413"/>
    </cofactor>
</comment>
<proteinExistence type="inferred from homology"/>
<keyword evidence="9" id="KW-1133">Transmembrane helix</keyword>
<dbReference type="OMA" id="VYHDREN"/>
<dbReference type="Gene3D" id="1.10.630.10">
    <property type="entry name" value="Cytochrome P450"/>
    <property type="match status" value="1"/>
</dbReference>
<keyword evidence="11" id="KW-1185">Reference proteome</keyword>
<evidence type="ECO:0000256" key="4">
    <source>
        <dbReference type="ARBA" id="ARBA00023002"/>
    </source>
</evidence>
<evidence type="ECO:0000256" key="7">
    <source>
        <dbReference type="PIRSR" id="PIRSR602401-1"/>
    </source>
</evidence>
<evidence type="ECO:0000256" key="1">
    <source>
        <dbReference type="ARBA" id="ARBA00001971"/>
    </source>
</evidence>
<dbReference type="STRING" id="5539.A0A3E2H920"/>
<keyword evidence="3 7" id="KW-0479">Metal-binding</keyword>
<dbReference type="InterPro" id="IPR050121">
    <property type="entry name" value="Cytochrome_P450_monoxygenase"/>
</dbReference>
<keyword evidence="9" id="KW-0812">Transmembrane</keyword>
<dbReference type="OrthoDB" id="3945418at2759"/>
<dbReference type="PROSITE" id="PS00086">
    <property type="entry name" value="CYTOCHROME_P450"/>
    <property type="match status" value="1"/>
</dbReference>
<feature type="non-terminal residue" evidence="10">
    <location>
        <position position="1"/>
    </location>
</feature>
<protein>
    <recommendedName>
        <fullName evidence="12">Cytochrome P450</fullName>
    </recommendedName>
</protein>
<evidence type="ECO:0000256" key="2">
    <source>
        <dbReference type="ARBA" id="ARBA00010617"/>
    </source>
</evidence>
<dbReference type="PRINTS" id="PR00385">
    <property type="entry name" value="P450"/>
</dbReference>
<sequence length="499" mass="57184">MDVPTSIYYVAIILSLYTIYGIVYRLYLSPISKFPGPKLAAITWWYEYYYDVILRGKYIWKIQELHERYGPIIRINPYELHVIDPTFRDTLYAGSAKNKRDRWSWHARGMGIDYSMLGTVEHNLHRQRRAALGSFFSKQNVERLQEVMDERIDTFLTRLRHCAEIGKVVNIDHAYSAFTNDVVMQYCFGRNDHRVEADNFDPTFHAVSFNAGISGTMMRHNHWIMRPEAASFVILKRERIDQLEAIRREGKATTNDTSHATIFHDLLKSNLPESEKTSERLAEEAVLLVGAGTHTAAWALTVMTFHLLSQPTLLKQLKDELKTVQPEIGETFELARLEKLPFLTAVIKEGLRLSYGATSRLPRVAPDTPLAYEDWVIPPGTPVSMMIPLTHHYETIFPDSYSFKPSRWLDDATGHLDKYLVSFSRGSRACLGINLAWSELYLCAAGLFSKFGTKENGRLADGGFMELYETDVSDVQIERDLFFPVVKDGSKGVRVKFTT</sequence>
<comment type="caution">
    <text evidence="10">The sequence shown here is derived from an EMBL/GenBank/DDBJ whole genome shotgun (WGS) entry which is preliminary data.</text>
</comment>
<dbReference type="Proteomes" id="UP000258309">
    <property type="component" value="Unassembled WGS sequence"/>
</dbReference>
<dbReference type="PANTHER" id="PTHR24305">
    <property type="entry name" value="CYTOCHROME P450"/>
    <property type="match status" value="1"/>
</dbReference>
<dbReference type="AlphaFoldDB" id="A0A3E2H920"/>
<dbReference type="CDD" id="cd11062">
    <property type="entry name" value="CYP58-like"/>
    <property type="match status" value="1"/>
</dbReference>
<evidence type="ECO:0000256" key="8">
    <source>
        <dbReference type="RuleBase" id="RU000461"/>
    </source>
</evidence>
<dbReference type="InterPro" id="IPR036396">
    <property type="entry name" value="Cyt_P450_sf"/>
</dbReference>
<evidence type="ECO:0000256" key="6">
    <source>
        <dbReference type="ARBA" id="ARBA00023033"/>
    </source>
</evidence>
<dbReference type="GO" id="GO:0016705">
    <property type="term" value="F:oxidoreductase activity, acting on paired donors, with incorporation or reduction of molecular oxygen"/>
    <property type="evidence" value="ECO:0007669"/>
    <property type="project" value="InterPro"/>
</dbReference>
<keyword evidence="9" id="KW-0472">Membrane</keyword>
<reference evidence="10 11" key="1">
    <citation type="submission" date="2018-05" db="EMBL/GenBank/DDBJ databases">
        <title>Draft genome sequence of Scytalidium lignicola DSM 105466, a ubiquitous saprotrophic fungus.</title>
        <authorList>
            <person name="Buettner E."/>
            <person name="Gebauer A.M."/>
            <person name="Hofrichter M."/>
            <person name="Liers C."/>
            <person name="Kellner H."/>
        </authorList>
    </citation>
    <scope>NUCLEOTIDE SEQUENCE [LARGE SCALE GENOMIC DNA]</scope>
    <source>
        <strain evidence="10 11">DSM 105466</strain>
    </source>
</reference>
<evidence type="ECO:0000256" key="5">
    <source>
        <dbReference type="ARBA" id="ARBA00023004"/>
    </source>
</evidence>
<evidence type="ECO:0000256" key="9">
    <source>
        <dbReference type="SAM" id="Phobius"/>
    </source>
</evidence>
<dbReference type="GO" id="GO:0020037">
    <property type="term" value="F:heme binding"/>
    <property type="evidence" value="ECO:0007669"/>
    <property type="project" value="InterPro"/>
</dbReference>
<dbReference type="Pfam" id="PF00067">
    <property type="entry name" value="p450"/>
    <property type="match status" value="1"/>
</dbReference>
<dbReference type="GO" id="GO:0005506">
    <property type="term" value="F:iron ion binding"/>
    <property type="evidence" value="ECO:0007669"/>
    <property type="project" value="InterPro"/>
</dbReference>
<accession>A0A3E2H920</accession>
<gene>
    <name evidence="10" type="ORF">B7463_g6694</name>
</gene>
<evidence type="ECO:0000256" key="3">
    <source>
        <dbReference type="ARBA" id="ARBA00022723"/>
    </source>
</evidence>
<evidence type="ECO:0008006" key="12">
    <source>
        <dbReference type="Google" id="ProtNLM"/>
    </source>
</evidence>
<dbReference type="InterPro" id="IPR002401">
    <property type="entry name" value="Cyt_P450_E_grp-I"/>
</dbReference>
<evidence type="ECO:0000313" key="11">
    <source>
        <dbReference type="Proteomes" id="UP000258309"/>
    </source>
</evidence>
<evidence type="ECO:0000313" key="10">
    <source>
        <dbReference type="EMBL" id="RFU29652.1"/>
    </source>
</evidence>
<feature type="non-terminal residue" evidence="10">
    <location>
        <position position="499"/>
    </location>
</feature>
<keyword evidence="6 8" id="KW-0503">Monooxygenase</keyword>
<dbReference type="PRINTS" id="PR00463">
    <property type="entry name" value="EP450I"/>
</dbReference>
<dbReference type="GO" id="GO:0004497">
    <property type="term" value="F:monooxygenase activity"/>
    <property type="evidence" value="ECO:0007669"/>
    <property type="project" value="UniProtKB-KW"/>
</dbReference>
<dbReference type="InterPro" id="IPR001128">
    <property type="entry name" value="Cyt_P450"/>
</dbReference>
<keyword evidence="4 8" id="KW-0560">Oxidoreductase</keyword>
<organism evidence="10 11">
    <name type="scientific">Scytalidium lignicola</name>
    <name type="common">Hyphomycete</name>
    <dbReference type="NCBI Taxonomy" id="5539"/>
    <lineage>
        <taxon>Eukaryota</taxon>
        <taxon>Fungi</taxon>
        <taxon>Dikarya</taxon>
        <taxon>Ascomycota</taxon>
        <taxon>Pezizomycotina</taxon>
        <taxon>Leotiomycetes</taxon>
        <taxon>Leotiomycetes incertae sedis</taxon>
        <taxon>Scytalidium</taxon>
    </lineage>
</organism>
<name>A0A3E2H920_SCYLI</name>
<dbReference type="EMBL" id="NCSJ02000122">
    <property type="protein sequence ID" value="RFU29652.1"/>
    <property type="molecule type" value="Genomic_DNA"/>
</dbReference>
<dbReference type="InterPro" id="IPR017972">
    <property type="entry name" value="Cyt_P450_CS"/>
</dbReference>
<dbReference type="SUPFAM" id="SSF48264">
    <property type="entry name" value="Cytochrome P450"/>
    <property type="match status" value="1"/>
</dbReference>
<feature type="binding site" description="axial binding residue" evidence="7">
    <location>
        <position position="430"/>
    </location>
    <ligand>
        <name>heme</name>
        <dbReference type="ChEBI" id="CHEBI:30413"/>
    </ligand>
    <ligandPart>
        <name>Fe</name>
        <dbReference type="ChEBI" id="CHEBI:18248"/>
    </ligandPart>
</feature>
<feature type="transmembrane region" description="Helical" evidence="9">
    <location>
        <begin position="6"/>
        <end position="28"/>
    </location>
</feature>
<comment type="similarity">
    <text evidence="2 8">Belongs to the cytochrome P450 family.</text>
</comment>
<keyword evidence="7 8" id="KW-0349">Heme</keyword>
<dbReference type="PANTHER" id="PTHR24305:SF157">
    <property type="entry name" value="N-ACETYLTRYPTOPHAN 6-HYDROXYLASE IVOC-RELATED"/>
    <property type="match status" value="1"/>
</dbReference>
<keyword evidence="5 7" id="KW-0408">Iron</keyword>